<evidence type="ECO:0000313" key="2">
    <source>
        <dbReference type="Proteomes" id="UP001234989"/>
    </source>
</evidence>
<gene>
    <name evidence="1" type="ORF">MTR67_048595</name>
</gene>
<dbReference type="EMBL" id="CP133622">
    <property type="protein sequence ID" value="WMV55210.1"/>
    <property type="molecule type" value="Genomic_DNA"/>
</dbReference>
<proteinExistence type="predicted"/>
<sequence>MWLLHLLQIKQFG</sequence>
<organism evidence="1 2">
    <name type="scientific">Solanum verrucosum</name>
    <dbReference type="NCBI Taxonomy" id="315347"/>
    <lineage>
        <taxon>Eukaryota</taxon>
        <taxon>Viridiplantae</taxon>
        <taxon>Streptophyta</taxon>
        <taxon>Embryophyta</taxon>
        <taxon>Tracheophyta</taxon>
        <taxon>Spermatophyta</taxon>
        <taxon>Magnoliopsida</taxon>
        <taxon>eudicotyledons</taxon>
        <taxon>Gunneridae</taxon>
        <taxon>Pentapetalae</taxon>
        <taxon>asterids</taxon>
        <taxon>lamiids</taxon>
        <taxon>Solanales</taxon>
        <taxon>Solanaceae</taxon>
        <taxon>Solanoideae</taxon>
        <taxon>Solaneae</taxon>
        <taxon>Solanum</taxon>
    </lineage>
</organism>
<name>A0AAF0UYP7_SOLVR</name>
<dbReference type="Proteomes" id="UP001234989">
    <property type="component" value="Chromosome 11"/>
</dbReference>
<reference evidence="1" key="1">
    <citation type="submission" date="2023-08" db="EMBL/GenBank/DDBJ databases">
        <title>A de novo genome assembly of Solanum verrucosum Schlechtendal, a Mexican diploid species geographically isolated from the other diploid A-genome species in potato relatives.</title>
        <authorList>
            <person name="Hosaka K."/>
        </authorList>
    </citation>
    <scope>NUCLEOTIDE SEQUENCE</scope>
    <source>
        <tissue evidence="1">Young leaves</tissue>
    </source>
</reference>
<protein>
    <submittedName>
        <fullName evidence="1">Uncharacterized protein</fullName>
    </submittedName>
</protein>
<accession>A0AAF0UYP7</accession>
<evidence type="ECO:0000313" key="1">
    <source>
        <dbReference type="EMBL" id="WMV55210.1"/>
    </source>
</evidence>
<keyword evidence="2" id="KW-1185">Reference proteome</keyword>